<dbReference type="AlphaFoldDB" id="A0A5C7H4N1"/>
<feature type="transmembrane region" description="Helical" evidence="7">
    <location>
        <begin position="463"/>
        <end position="483"/>
    </location>
</feature>
<evidence type="ECO:0000256" key="5">
    <source>
        <dbReference type="ARBA" id="ARBA00022989"/>
    </source>
</evidence>
<protein>
    <recommendedName>
        <fullName evidence="7">Protein DETOXIFICATION</fullName>
    </recommendedName>
    <alternativeName>
        <fullName evidence="7">Multidrug and toxic compound extrusion protein</fullName>
    </alternativeName>
</protein>
<dbReference type="PANTHER" id="PTHR11206">
    <property type="entry name" value="MULTIDRUG RESISTANCE PROTEIN"/>
    <property type="match status" value="1"/>
</dbReference>
<proteinExistence type="inferred from homology"/>
<name>A0A5C7H4N1_9ROSI</name>
<dbReference type="Proteomes" id="UP000323000">
    <property type="component" value="Chromosome 11"/>
</dbReference>
<gene>
    <name evidence="8" type="ORF">EZV62_023916</name>
</gene>
<feature type="transmembrane region" description="Helical" evidence="7">
    <location>
        <begin position="489"/>
        <end position="508"/>
    </location>
</feature>
<evidence type="ECO:0000256" key="7">
    <source>
        <dbReference type="RuleBase" id="RU004914"/>
    </source>
</evidence>
<evidence type="ECO:0000256" key="3">
    <source>
        <dbReference type="ARBA" id="ARBA00022448"/>
    </source>
</evidence>
<dbReference type="CDD" id="cd13132">
    <property type="entry name" value="MATE_eukaryotic"/>
    <property type="match status" value="1"/>
</dbReference>
<dbReference type="GO" id="GO:0016020">
    <property type="term" value="C:membrane"/>
    <property type="evidence" value="ECO:0007669"/>
    <property type="project" value="UniProtKB-SubCell"/>
</dbReference>
<dbReference type="GO" id="GO:1990961">
    <property type="term" value="P:xenobiotic detoxification by transmembrane export across the plasma membrane"/>
    <property type="evidence" value="ECO:0007669"/>
    <property type="project" value="InterPro"/>
</dbReference>
<organism evidence="8 9">
    <name type="scientific">Acer yangbiense</name>
    <dbReference type="NCBI Taxonomy" id="1000413"/>
    <lineage>
        <taxon>Eukaryota</taxon>
        <taxon>Viridiplantae</taxon>
        <taxon>Streptophyta</taxon>
        <taxon>Embryophyta</taxon>
        <taxon>Tracheophyta</taxon>
        <taxon>Spermatophyta</taxon>
        <taxon>Magnoliopsida</taxon>
        <taxon>eudicotyledons</taxon>
        <taxon>Gunneridae</taxon>
        <taxon>Pentapetalae</taxon>
        <taxon>rosids</taxon>
        <taxon>malvids</taxon>
        <taxon>Sapindales</taxon>
        <taxon>Sapindaceae</taxon>
        <taxon>Hippocastanoideae</taxon>
        <taxon>Acereae</taxon>
        <taxon>Acer</taxon>
    </lineage>
</organism>
<feature type="transmembrane region" description="Helical" evidence="7">
    <location>
        <begin position="50"/>
        <end position="74"/>
    </location>
</feature>
<dbReference type="EMBL" id="VAHF01000011">
    <property type="protein sequence ID" value="TXG51392.1"/>
    <property type="molecule type" value="Genomic_DNA"/>
</dbReference>
<feature type="transmembrane region" description="Helical" evidence="7">
    <location>
        <begin position="235"/>
        <end position="258"/>
    </location>
</feature>
<dbReference type="OrthoDB" id="2126698at2759"/>
<feature type="transmembrane region" description="Helical" evidence="7">
    <location>
        <begin position="347"/>
        <end position="367"/>
    </location>
</feature>
<evidence type="ECO:0000256" key="6">
    <source>
        <dbReference type="ARBA" id="ARBA00023136"/>
    </source>
</evidence>
<sequence length="534" mass="57784">MERADEKKCLNSPLIQISEENVYGVNGETRDDNENGFGRKKISEEVKKQLWLAGPMISVSLLQICLQMISVMFVGHLGELALSGASMATSFASVTGFSLLVSFLLLHTSTCGDLVGGFCLDEDGGGVARAGTGGGDVGDVVKGMASALDTLCGQSYGAKQYRLMGIHMQRAILVLLIVSIPLAFIWANTKSLLILAHQDPQISEEAGIYAQFMIPSLFAYGLLQCLTRFLQTQNIVFPMMLISGITVLLHFPVCWFLVFKSSLGSRGAAVANSISYWINVLLLAAYVKFSSSCQKTWTGFSMEAFQNIVNFLSLAIPSAVMVCFEWWSFEMMVLLSGLLPNPTLETSVLSISLNTGSTVWMIPFGLSGAVSTRVSNELGAEHPEAARLAVCVVLVMAITVGLVVGSVLILIRNVWGYAYSNEIQVVKYVASMMPILALSNFLDGLQCTARGCGWQKIGAFINLGSYYLVGIPTAIVLAFVLHIGGKGLWLGIICALVVQVLSLFIVTVRTNWEQEAKKATDRVYDSIIPIDIVS</sequence>
<feature type="transmembrane region" description="Helical" evidence="7">
    <location>
        <begin position="308"/>
        <end position="327"/>
    </location>
</feature>
<keyword evidence="5 7" id="KW-1133">Transmembrane helix</keyword>
<dbReference type="Pfam" id="PF01554">
    <property type="entry name" value="MatE"/>
    <property type="match status" value="3"/>
</dbReference>
<reference evidence="9" key="1">
    <citation type="journal article" date="2019" name="Gigascience">
        <title>De novo genome assembly of the endangered Acer yangbiense, a plant species with extremely small populations endemic to Yunnan Province, China.</title>
        <authorList>
            <person name="Yang J."/>
            <person name="Wariss H.M."/>
            <person name="Tao L."/>
            <person name="Zhang R."/>
            <person name="Yun Q."/>
            <person name="Hollingsworth P."/>
            <person name="Dao Z."/>
            <person name="Luo G."/>
            <person name="Guo H."/>
            <person name="Ma Y."/>
            <person name="Sun W."/>
        </authorList>
    </citation>
    <scope>NUCLEOTIDE SEQUENCE [LARGE SCALE GENOMIC DNA]</scope>
    <source>
        <strain evidence="9">cv. Malutang</strain>
    </source>
</reference>
<dbReference type="InterPro" id="IPR002528">
    <property type="entry name" value="MATE_fam"/>
</dbReference>
<dbReference type="GO" id="GO:0042910">
    <property type="term" value="F:xenobiotic transmembrane transporter activity"/>
    <property type="evidence" value="ECO:0007669"/>
    <property type="project" value="InterPro"/>
</dbReference>
<evidence type="ECO:0000256" key="2">
    <source>
        <dbReference type="ARBA" id="ARBA00010199"/>
    </source>
</evidence>
<feature type="transmembrane region" description="Helical" evidence="7">
    <location>
        <begin position="168"/>
        <end position="186"/>
    </location>
</feature>
<dbReference type="NCBIfam" id="TIGR00797">
    <property type="entry name" value="matE"/>
    <property type="match status" value="1"/>
</dbReference>
<dbReference type="GO" id="GO:0015297">
    <property type="term" value="F:antiporter activity"/>
    <property type="evidence" value="ECO:0007669"/>
    <property type="project" value="InterPro"/>
</dbReference>
<evidence type="ECO:0000313" key="8">
    <source>
        <dbReference type="EMBL" id="TXG51392.1"/>
    </source>
</evidence>
<keyword evidence="3" id="KW-0813">Transport</keyword>
<accession>A0A5C7H4N1</accession>
<evidence type="ECO:0000256" key="4">
    <source>
        <dbReference type="ARBA" id="ARBA00022692"/>
    </source>
</evidence>
<feature type="transmembrane region" description="Helical" evidence="7">
    <location>
        <begin position="270"/>
        <end position="287"/>
    </location>
</feature>
<evidence type="ECO:0000256" key="1">
    <source>
        <dbReference type="ARBA" id="ARBA00004141"/>
    </source>
</evidence>
<comment type="similarity">
    <text evidence="2 7">Belongs to the multi antimicrobial extrusion (MATE) (TC 2.A.66.1) family.</text>
</comment>
<keyword evidence="4 7" id="KW-0812">Transmembrane</keyword>
<feature type="transmembrane region" description="Helical" evidence="7">
    <location>
        <begin position="423"/>
        <end position="442"/>
    </location>
</feature>
<comment type="subcellular location">
    <subcellularLocation>
        <location evidence="1">Membrane</location>
        <topology evidence="1">Multi-pass membrane protein</topology>
    </subcellularLocation>
</comment>
<keyword evidence="9" id="KW-1185">Reference proteome</keyword>
<feature type="transmembrane region" description="Helical" evidence="7">
    <location>
        <begin position="80"/>
        <end position="106"/>
    </location>
</feature>
<dbReference type="InterPro" id="IPR045069">
    <property type="entry name" value="MATE_euk"/>
</dbReference>
<keyword evidence="6 7" id="KW-0472">Membrane</keyword>
<feature type="transmembrane region" description="Helical" evidence="7">
    <location>
        <begin position="206"/>
        <end position="223"/>
    </location>
</feature>
<feature type="transmembrane region" description="Helical" evidence="7">
    <location>
        <begin position="388"/>
        <end position="411"/>
    </location>
</feature>
<evidence type="ECO:0000313" key="9">
    <source>
        <dbReference type="Proteomes" id="UP000323000"/>
    </source>
</evidence>
<comment type="caution">
    <text evidence="8">The sequence shown here is derived from an EMBL/GenBank/DDBJ whole genome shotgun (WGS) entry which is preliminary data.</text>
</comment>